<evidence type="ECO:0000256" key="2">
    <source>
        <dbReference type="ARBA" id="ARBA00023125"/>
    </source>
</evidence>
<feature type="domain" description="HTH tetR-type" evidence="5">
    <location>
        <begin position="12"/>
        <end position="72"/>
    </location>
</feature>
<dbReference type="PANTHER" id="PTHR30055">
    <property type="entry name" value="HTH-TYPE TRANSCRIPTIONAL REGULATOR RUTR"/>
    <property type="match status" value="1"/>
</dbReference>
<keyword evidence="2 4" id="KW-0238">DNA-binding</keyword>
<feature type="DNA-binding region" description="H-T-H motif" evidence="4">
    <location>
        <begin position="35"/>
        <end position="54"/>
    </location>
</feature>
<organism evidence="6 7">
    <name type="scientific">Pseudomonas fluorescens</name>
    <dbReference type="NCBI Taxonomy" id="294"/>
    <lineage>
        <taxon>Bacteria</taxon>
        <taxon>Pseudomonadati</taxon>
        <taxon>Pseudomonadota</taxon>
        <taxon>Gammaproteobacteria</taxon>
        <taxon>Pseudomonadales</taxon>
        <taxon>Pseudomonadaceae</taxon>
        <taxon>Pseudomonas</taxon>
    </lineage>
</organism>
<dbReference type="EMBL" id="CABVIH010000006">
    <property type="protein sequence ID" value="VVO77612.1"/>
    <property type="molecule type" value="Genomic_DNA"/>
</dbReference>
<dbReference type="Proteomes" id="UP000375525">
    <property type="component" value="Unassembled WGS sequence"/>
</dbReference>
<reference evidence="6 7" key="1">
    <citation type="submission" date="2019-09" db="EMBL/GenBank/DDBJ databases">
        <authorList>
            <person name="Chandra G."/>
            <person name="Truman W A."/>
        </authorList>
    </citation>
    <scope>NUCLEOTIDE SEQUENCE [LARGE SCALE GENOMIC DNA]</scope>
    <source>
        <strain evidence="6">PS880</strain>
    </source>
</reference>
<dbReference type="Pfam" id="PF00440">
    <property type="entry name" value="TetR_N"/>
    <property type="match status" value="1"/>
</dbReference>
<gene>
    <name evidence="6" type="ORF">PS880_01635</name>
</gene>
<dbReference type="PRINTS" id="PR00455">
    <property type="entry name" value="HTHTETR"/>
</dbReference>
<dbReference type="SUPFAM" id="SSF46689">
    <property type="entry name" value="Homeodomain-like"/>
    <property type="match status" value="1"/>
</dbReference>
<sequence>MQTTLSSTNSIQSARDRILDAAVELFATRGFQAVGLRDLASYLGLHAGSLYHHIDNKQALLFELIESGLLDLLQETKCRMNNARRPCERLNLFIQAFVKFNFKEKHKLTLITSEFANLNKEQQARVIQLKNRYSSLISTFFTHEHNKKEAFNGDICPLTNTAVTILFGQSQWYNPETTEPQLTATLTHIFTCMIGNYKRN</sequence>
<name>A0A5E7IPI5_PSEFL</name>
<keyword evidence="3" id="KW-0804">Transcription</keyword>
<dbReference type="InterPro" id="IPR009057">
    <property type="entry name" value="Homeodomain-like_sf"/>
</dbReference>
<dbReference type="RefSeq" id="WP_150779302.1">
    <property type="nucleotide sequence ID" value="NZ_CABVIH010000006.1"/>
</dbReference>
<dbReference type="PANTHER" id="PTHR30055:SF234">
    <property type="entry name" value="HTH-TYPE TRANSCRIPTIONAL REGULATOR BETI"/>
    <property type="match status" value="1"/>
</dbReference>
<evidence type="ECO:0000313" key="6">
    <source>
        <dbReference type="EMBL" id="VVO77612.1"/>
    </source>
</evidence>
<dbReference type="OrthoDB" id="7028830at2"/>
<dbReference type="InterPro" id="IPR050109">
    <property type="entry name" value="HTH-type_TetR-like_transc_reg"/>
</dbReference>
<evidence type="ECO:0000256" key="3">
    <source>
        <dbReference type="ARBA" id="ARBA00023163"/>
    </source>
</evidence>
<accession>A0A5E7IPI5</accession>
<dbReference type="InterPro" id="IPR041490">
    <property type="entry name" value="KstR2_TetR_C"/>
</dbReference>
<dbReference type="GO" id="GO:0003700">
    <property type="term" value="F:DNA-binding transcription factor activity"/>
    <property type="evidence" value="ECO:0007669"/>
    <property type="project" value="TreeGrafter"/>
</dbReference>
<evidence type="ECO:0000313" key="7">
    <source>
        <dbReference type="Proteomes" id="UP000375525"/>
    </source>
</evidence>
<keyword evidence="1" id="KW-0805">Transcription regulation</keyword>
<dbReference type="Gene3D" id="1.10.357.10">
    <property type="entry name" value="Tetracycline Repressor, domain 2"/>
    <property type="match status" value="1"/>
</dbReference>
<evidence type="ECO:0000259" key="5">
    <source>
        <dbReference type="PROSITE" id="PS50977"/>
    </source>
</evidence>
<evidence type="ECO:0000256" key="1">
    <source>
        <dbReference type="ARBA" id="ARBA00023015"/>
    </source>
</evidence>
<dbReference type="PROSITE" id="PS50977">
    <property type="entry name" value="HTH_TETR_2"/>
    <property type="match status" value="1"/>
</dbReference>
<dbReference type="AlphaFoldDB" id="A0A5E7IPI5"/>
<proteinExistence type="predicted"/>
<dbReference type="InterPro" id="IPR001647">
    <property type="entry name" value="HTH_TetR"/>
</dbReference>
<evidence type="ECO:0000256" key="4">
    <source>
        <dbReference type="PROSITE-ProRule" id="PRU00335"/>
    </source>
</evidence>
<protein>
    <recommendedName>
        <fullName evidence="5">HTH tetR-type domain-containing protein</fullName>
    </recommendedName>
</protein>
<dbReference type="Pfam" id="PF17932">
    <property type="entry name" value="TetR_C_24"/>
    <property type="match status" value="1"/>
</dbReference>
<dbReference type="GO" id="GO:0000976">
    <property type="term" value="F:transcription cis-regulatory region binding"/>
    <property type="evidence" value="ECO:0007669"/>
    <property type="project" value="TreeGrafter"/>
</dbReference>